<dbReference type="GO" id="GO:0005829">
    <property type="term" value="C:cytosol"/>
    <property type="evidence" value="ECO:0007669"/>
    <property type="project" value="TreeGrafter"/>
</dbReference>
<dbReference type="FunFam" id="3.40.50.1820:FF:000005">
    <property type="entry name" value="Prolyl endopeptidase"/>
    <property type="match status" value="1"/>
</dbReference>
<evidence type="ECO:0000313" key="10">
    <source>
        <dbReference type="Proteomes" id="UP000449710"/>
    </source>
</evidence>
<dbReference type="InterPro" id="IPR023302">
    <property type="entry name" value="Pept_S9A_N"/>
</dbReference>
<name>A0AA43XIC1_9CLOT</name>
<keyword evidence="6" id="KW-0720">Serine protease</keyword>
<dbReference type="Proteomes" id="UP000449710">
    <property type="component" value="Unassembled WGS sequence"/>
</dbReference>
<dbReference type="EC" id="3.4.21.26" evidence="3"/>
<accession>A0AA43XIC1</accession>
<feature type="domain" description="Peptidase S9A N-terminal" evidence="8">
    <location>
        <begin position="5"/>
        <end position="397"/>
    </location>
</feature>
<dbReference type="Gene3D" id="2.130.10.120">
    <property type="entry name" value="Prolyl oligopeptidase, N-terminal domain"/>
    <property type="match status" value="1"/>
</dbReference>
<dbReference type="GO" id="GO:0006508">
    <property type="term" value="P:proteolysis"/>
    <property type="evidence" value="ECO:0007669"/>
    <property type="project" value="UniProtKB-KW"/>
</dbReference>
<dbReference type="EMBL" id="SUMG01000001">
    <property type="protein sequence ID" value="NBG86986.1"/>
    <property type="molecule type" value="Genomic_DNA"/>
</dbReference>
<proteinExistence type="inferred from homology"/>
<comment type="caution">
    <text evidence="9">The sequence shown here is derived from an EMBL/GenBank/DDBJ whole genome shotgun (WGS) entry which is preliminary data.</text>
</comment>
<gene>
    <name evidence="9" type="ORF">ISALK_00590</name>
</gene>
<dbReference type="SUPFAM" id="SSF53474">
    <property type="entry name" value="alpha/beta-Hydrolases"/>
    <property type="match status" value="1"/>
</dbReference>
<dbReference type="RefSeq" id="WP_160718293.1">
    <property type="nucleotide sequence ID" value="NZ_SUMG01000001.1"/>
</dbReference>
<dbReference type="InterPro" id="IPR002471">
    <property type="entry name" value="Pept_S9_AS"/>
</dbReference>
<sequence length="685" mass="79178">MTTSNDYETEEMIHGKKVPDPYRYLEDPNRKETREWLKDQEYQSAEYFSKIQKREDYKFQLRNHFQYTKYYVPERVQSSLYFLKTSENENQPKLYVKKDRDPETKVLIDPNRFSEDQTVALSNYFISKDGRYVAYGRSKQGSDWQEFRIIDSDTLQEFSDRISWVKFTTIAWDGDSKGFYYTRFPDPSTQAPEDEGNHPKVYYHLLGTSQEEDPLIYENPKDKELGFQPLITDDYRFLCLTLRRGTSPKNGFYVMDLEDPAKGFRRVFEEGEAEVRYLSNNGTDFFFLTDLDAGKKRVIQVSINGTNGGIQEIIPEGTGVIQDARMVHQHFVLTLLTDCCHEMVTYNIQGEYKGTIDIPKLSSVIGLSGKRNHREMYIGTTDFLSPTVIYKYSFEVEDLSEICRSKVLFDPEEYETRQVFIPSKDGTEIPLFITGRKDLSLDEPHKTLLYGYGGFNISLTPQYNPGILPWLQEGGLYVVANLRGGGEYGDDWHQSGMLSNKQRVYEDFIAAGEWLVNQGYTAPEKLGIYGRSNGGLLVAASMIQRPDLFGAVISSVPVIDMLRYHKFTIGRYWVPEYGTADNPEHFKFLYQYSPLHNVEENREYPPILISSAEGDNRVVPAHAMKFAATLQQAKEKNPEASHPVIFRLEKKAGHGHGKPTYKIIEEWADFLSFLHRELEEKNAED</sequence>
<keyword evidence="4" id="KW-0645">Protease</keyword>
<dbReference type="GO" id="GO:0004252">
    <property type="term" value="F:serine-type endopeptidase activity"/>
    <property type="evidence" value="ECO:0007669"/>
    <property type="project" value="UniProtKB-EC"/>
</dbReference>
<evidence type="ECO:0000259" key="7">
    <source>
        <dbReference type="Pfam" id="PF00326"/>
    </source>
</evidence>
<feature type="domain" description="Peptidase S9 prolyl oligopeptidase catalytic" evidence="7">
    <location>
        <begin position="469"/>
        <end position="679"/>
    </location>
</feature>
<comment type="similarity">
    <text evidence="2">Belongs to the peptidase S9A family.</text>
</comment>
<dbReference type="SUPFAM" id="SSF50993">
    <property type="entry name" value="Peptidase/esterase 'gauge' domain"/>
    <property type="match status" value="1"/>
</dbReference>
<organism evidence="9 10">
    <name type="scientific">Isachenkonia alkalipeptolytica</name>
    <dbReference type="NCBI Taxonomy" id="2565777"/>
    <lineage>
        <taxon>Bacteria</taxon>
        <taxon>Bacillati</taxon>
        <taxon>Bacillota</taxon>
        <taxon>Clostridia</taxon>
        <taxon>Eubacteriales</taxon>
        <taxon>Clostridiaceae</taxon>
        <taxon>Isachenkonia</taxon>
    </lineage>
</organism>
<dbReference type="PANTHER" id="PTHR42881">
    <property type="entry name" value="PROLYL ENDOPEPTIDASE"/>
    <property type="match status" value="1"/>
</dbReference>
<reference evidence="9 10" key="1">
    <citation type="submission" date="2019-04" db="EMBL/GenBank/DDBJ databases">
        <title>Isachenkonia alkalipeptolytica gen. nov. sp. nov. a new anaerobic, alkiliphilic organothrophic bacterium capable to reduce synthesized ferrihydrite isolated from a soda lake.</title>
        <authorList>
            <person name="Toshchakov S.V."/>
            <person name="Zavarzina D.G."/>
            <person name="Zhilina T.N."/>
            <person name="Kostrikina N.A."/>
            <person name="Kublanov I.V."/>
        </authorList>
    </citation>
    <scope>NUCLEOTIDE SEQUENCE [LARGE SCALE GENOMIC DNA]</scope>
    <source>
        <strain evidence="9 10">Z-1701</strain>
    </source>
</reference>
<dbReference type="PRINTS" id="PR00862">
    <property type="entry name" value="PROLIGOPTASE"/>
</dbReference>
<dbReference type="PROSITE" id="PS00708">
    <property type="entry name" value="PRO_ENDOPEP_SER"/>
    <property type="match status" value="1"/>
</dbReference>
<evidence type="ECO:0000256" key="2">
    <source>
        <dbReference type="ARBA" id="ARBA00005228"/>
    </source>
</evidence>
<evidence type="ECO:0000256" key="1">
    <source>
        <dbReference type="ARBA" id="ARBA00001070"/>
    </source>
</evidence>
<evidence type="ECO:0000256" key="3">
    <source>
        <dbReference type="ARBA" id="ARBA00011897"/>
    </source>
</evidence>
<evidence type="ECO:0000259" key="8">
    <source>
        <dbReference type="Pfam" id="PF02897"/>
    </source>
</evidence>
<evidence type="ECO:0000313" key="9">
    <source>
        <dbReference type="EMBL" id="NBG86986.1"/>
    </source>
</evidence>
<dbReference type="Gene3D" id="3.40.50.1820">
    <property type="entry name" value="alpha/beta hydrolase"/>
    <property type="match status" value="1"/>
</dbReference>
<protein>
    <recommendedName>
        <fullName evidence="3">prolyl oligopeptidase</fullName>
        <ecNumber evidence="3">3.4.21.26</ecNumber>
    </recommendedName>
</protein>
<dbReference type="GO" id="GO:0070012">
    <property type="term" value="F:oligopeptidase activity"/>
    <property type="evidence" value="ECO:0007669"/>
    <property type="project" value="TreeGrafter"/>
</dbReference>
<evidence type="ECO:0000256" key="5">
    <source>
        <dbReference type="ARBA" id="ARBA00022801"/>
    </source>
</evidence>
<keyword evidence="10" id="KW-1185">Reference proteome</keyword>
<dbReference type="AlphaFoldDB" id="A0AA43XIC1"/>
<keyword evidence="5" id="KW-0378">Hydrolase</keyword>
<comment type="catalytic activity">
    <reaction evidence="1">
        <text>Hydrolysis of Pro-|-Xaa &gt;&gt; Ala-|-Xaa in oligopeptides.</text>
        <dbReference type="EC" id="3.4.21.26"/>
    </reaction>
</comment>
<dbReference type="Pfam" id="PF00326">
    <property type="entry name" value="Peptidase_S9"/>
    <property type="match status" value="1"/>
</dbReference>
<evidence type="ECO:0000256" key="6">
    <source>
        <dbReference type="ARBA" id="ARBA00022825"/>
    </source>
</evidence>
<dbReference type="InterPro" id="IPR001375">
    <property type="entry name" value="Peptidase_S9_cat"/>
</dbReference>
<dbReference type="PANTHER" id="PTHR42881:SF2">
    <property type="entry name" value="PROLYL ENDOPEPTIDASE"/>
    <property type="match status" value="1"/>
</dbReference>
<dbReference type="Pfam" id="PF02897">
    <property type="entry name" value="Peptidase_S9_N"/>
    <property type="match status" value="1"/>
</dbReference>
<dbReference type="InterPro" id="IPR051167">
    <property type="entry name" value="Prolyl_oligopep/macrocyclase"/>
</dbReference>
<dbReference type="InterPro" id="IPR002470">
    <property type="entry name" value="Peptidase_S9A"/>
</dbReference>
<evidence type="ECO:0000256" key="4">
    <source>
        <dbReference type="ARBA" id="ARBA00022670"/>
    </source>
</evidence>
<dbReference type="InterPro" id="IPR029058">
    <property type="entry name" value="AB_hydrolase_fold"/>
</dbReference>